<keyword evidence="10 19" id="KW-0472">Membrane</keyword>
<feature type="region of interest" description="Disordered" evidence="18">
    <location>
        <begin position="186"/>
        <end position="232"/>
    </location>
</feature>
<feature type="transmembrane region" description="Helical" evidence="19">
    <location>
        <begin position="333"/>
        <end position="353"/>
    </location>
</feature>
<dbReference type="PANTHER" id="PTHR22752">
    <property type="entry name" value="G PROTEIN-COUPLED RECEPTOR"/>
    <property type="match status" value="1"/>
</dbReference>
<accession>A0A423T9N0</accession>
<keyword evidence="15" id="KW-0966">Cell projection</keyword>
<keyword evidence="17" id="KW-0175">Coiled coil</keyword>
<protein>
    <submittedName>
        <fullName evidence="21">G-protein coupled receptor</fullName>
    </submittedName>
</protein>
<dbReference type="InterPro" id="IPR000276">
    <property type="entry name" value="GPCR_Rhodpsn"/>
</dbReference>
<dbReference type="Pfam" id="PF00001">
    <property type="entry name" value="7tm_1"/>
    <property type="match status" value="1"/>
</dbReference>
<dbReference type="GO" id="GO:0060170">
    <property type="term" value="C:ciliary membrane"/>
    <property type="evidence" value="ECO:0007669"/>
    <property type="project" value="UniProtKB-SubCell"/>
</dbReference>
<keyword evidence="22" id="KW-1185">Reference proteome</keyword>
<evidence type="ECO:0000256" key="3">
    <source>
        <dbReference type="ARBA" id="ARBA00010663"/>
    </source>
</evidence>
<evidence type="ECO:0000313" key="22">
    <source>
        <dbReference type="Proteomes" id="UP000283509"/>
    </source>
</evidence>
<evidence type="ECO:0000256" key="17">
    <source>
        <dbReference type="SAM" id="Coils"/>
    </source>
</evidence>
<proteinExistence type="inferred from homology"/>
<evidence type="ECO:0000256" key="11">
    <source>
        <dbReference type="ARBA" id="ARBA00023157"/>
    </source>
</evidence>
<evidence type="ECO:0000256" key="4">
    <source>
        <dbReference type="ARBA" id="ARBA00022473"/>
    </source>
</evidence>
<keyword evidence="5" id="KW-1003">Cell membrane</keyword>
<comment type="caution">
    <text evidence="21">The sequence shown here is derived from an EMBL/GenBank/DDBJ whole genome shotgun (WGS) entry which is preliminary data.</text>
</comment>
<feature type="compositionally biased region" description="Low complexity" evidence="18">
    <location>
        <begin position="805"/>
        <end position="819"/>
    </location>
</feature>
<dbReference type="PROSITE" id="PS50262">
    <property type="entry name" value="G_PROTEIN_RECEP_F1_2"/>
    <property type="match status" value="1"/>
</dbReference>
<dbReference type="PROSITE" id="PS00237">
    <property type="entry name" value="G_PROTEIN_RECEP_F1_1"/>
    <property type="match status" value="1"/>
</dbReference>
<feature type="transmembrane region" description="Helical" evidence="19">
    <location>
        <begin position="524"/>
        <end position="542"/>
    </location>
</feature>
<evidence type="ECO:0000256" key="19">
    <source>
        <dbReference type="SAM" id="Phobius"/>
    </source>
</evidence>
<dbReference type="OrthoDB" id="6363855at2759"/>
<dbReference type="AlphaFoldDB" id="A0A423T9N0"/>
<comment type="similarity">
    <text evidence="3 16">Belongs to the G-protein coupled receptor 1 family.</text>
</comment>
<dbReference type="EMBL" id="QCYY01002062">
    <property type="protein sequence ID" value="ROT73148.1"/>
    <property type="molecule type" value="Genomic_DNA"/>
</dbReference>
<keyword evidence="12 16" id="KW-0675">Receptor</keyword>
<feature type="transmembrane region" description="Helical" evidence="19">
    <location>
        <begin position="292"/>
        <end position="312"/>
    </location>
</feature>
<gene>
    <name evidence="21" type="ORF">C7M84_008464</name>
</gene>
<evidence type="ECO:0000256" key="10">
    <source>
        <dbReference type="ARBA" id="ARBA00023136"/>
    </source>
</evidence>
<evidence type="ECO:0000256" key="6">
    <source>
        <dbReference type="ARBA" id="ARBA00022692"/>
    </source>
</evidence>
<feature type="compositionally biased region" description="Pro residues" evidence="18">
    <location>
        <begin position="879"/>
        <end position="906"/>
    </location>
</feature>
<evidence type="ECO:0000256" key="7">
    <source>
        <dbReference type="ARBA" id="ARBA00022989"/>
    </source>
</evidence>
<reference evidence="21 22" key="1">
    <citation type="submission" date="2018-04" db="EMBL/GenBank/DDBJ databases">
        <authorList>
            <person name="Zhang X."/>
            <person name="Yuan J."/>
            <person name="Li F."/>
            <person name="Xiang J."/>
        </authorList>
    </citation>
    <scope>NUCLEOTIDE SEQUENCE [LARGE SCALE GENOMIC DNA]</scope>
    <source>
        <tissue evidence="21">Muscle</tissue>
    </source>
</reference>
<evidence type="ECO:0000256" key="15">
    <source>
        <dbReference type="ARBA" id="ARBA00023273"/>
    </source>
</evidence>
<evidence type="ECO:0000256" key="12">
    <source>
        <dbReference type="ARBA" id="ARBA00023170"/>
    </source>
</evidence>
<dbReference type="InterPro" id="IPR017452">
    <property type="entry name" value="GPCR_Rhodpsn_7TM"/>
</dbReference>
<keyword evidence="6 16" id="KW-0812">Transmembrane</keyword>
<keyword evidence="13" id="KW-0325">Glycoprotein</keyword>
<evidence type="ECO:0000313" key="21">
    <source>
        <dbReference type="EMBL" id="ROT73148.1"/>
    </source>
</evidence>
<evidence type="ECO:0000256" key="2">
    <source>
        <dbReference type="ARBA" id="ARBA00004651"/>
    </source>
</evidence>
<feature type="coiled-coil region" evidence="17">
    <location>
        <begin position="234"/>
        <end position="261"/>
    </location>
</feature>
<dbReference type="Proteomes" id="UP000283509">
    <property type="component" value="Unassembled WGS sequence"/>
</dbReference>
<feature type="transmembrane region" description="Helical" evidence="19">
    <location>
        <begin position="562"/>
        <end position="586"/>
    </location>
</feature>
<dbReference type="PRINTS" id="PR00237">
    <property type="entry name" value="GPCRRHODOPSN"/>
</dbReference>
<evidence type="ECO:0000256" key="14">
    <source>
        <dbReference type="ARBA" id="ARBA00023224"/>
    </source>
</evidence>
<dbReference type="SUPFAM" id="SSF81321">
    <property type="entry name" value="Family A G protein-coupled receptor-like"/>
    <property type="match status" value="1"/>
</dbReference>
<sequence length="906" mass="98706">MILLTLVATGSGEAWLVLSLTASNLVLAVVVLPGLVASVVMGPSEHPLLKVLPSPLSHSRNGTVSLTPSPSPAPTGLGFLGREGVGWDGDVVRSFGRSWDAKGGPAGVVFGEVVEGGQTKGEQEGDRDQVALTLGVNKMEASKQQSGHARKASEQGREITRIKASARIRGKPVNIKLSINYVGALERQSENTPERQQVTQSDTIEQKTEKEKTEEQKTQEQKTGNQNMHSDNLHMEEKDMEIDIEQEVEEEENEAQTVDETELDNKQRKMAQQRLEESEEKWEGAEVLCQSAAFLTNLVTAASALTVAVIALDRYLAIVRPMVYGIMVTGHRCLLMLAWCWVQALLTALPPLFGWSRYERQGPEGRCGVQWARSPSYTAVWVTSVFVVPVIVMLVCYYFILQVARNKCRRIHVGTMIGPPPGGGQAPFLLREQRRGGRSQGLGSLSVSVVTRWIANDTNPSSTAPKRKLGDCGRSLSFCQPQQPVKPVLRRVQSTLAMRPSFRKKFSLGRRKPSWSWEASPAKGFRTVCVVVGAHVFTWAPYSLMAVAEAVLGVERVSVLPHWIRVTSTLLLFTASVFYPIVYGLYNRSIRKEVVTCLCPSSSRARRRGSLNPRPSTLNSFTEGSVLDFSSLRHRDILEKPLTPCPNPALLTAPIPTISGSMGVGGHAPPHLPPIFLMADYDHIPTRGYNLNARKPSQDSDCCLFEFSSSLGRGKPDRQVGQVCAPPSPFPPHSIPFSPVQIPPRPISSPHSIWSPPLKLFPRPHFSPLRNSLLKTPTPPISPTQTPLPAPFAPLKLLPRPPSPRSNSFPASSSPHSNSSPPPPLSPPLNLLPAPPPPLKTPPRPLPPPTQTPPPPHLSPLKLPPPPLSPHSNSSPSPTQTPPPPPSLPTQNPPPPPLQLAPRPPP</sequence>
<keyword evidence="4" id="KW-0217">Developmental protein</keyword>
<keyword evidence="9" id="KW-0969">Cilium</keyword>
<feature type="compositionally biased region" description="Pro residues" evidence="18">
    <location>
        <begin position="777"/>
        <end position="792"/>
    </location>
</feature>
<reference evidence="21 22" key="2">
    <citation type="submission" date="2019-01" db="EMBL/GenBank/DDBJ databases">
        <title>The decoding of complex shrimp genome reveals the adaptation for benthos swimmer, frequently molting mechanism and breeding impact on genome.</title>
        <authorList>
            <person name="Sun Y."/>
            <person name="Gao Y."/>
            <person name="Yu Y."/>
        </authorList>
    </citation>
    <scope>NUCLEOTIDE SEQUENCE [LARGE SCALE GENOMIC DNA]</scope>
    <source>
        <tissue evidence="21">Muscle</tissue>
    </source>
</reference>
<evidence type="ECO:0000256" key="5">
    <source>
        <dbReference type="ARBA" id="ARBA00022475"/>
    </source>
</evidence>
<keyword evidence="11" id="KW-1015">Disulfide bond</keyword>
<evidence type="ECO:0000256" key="18">
    <source>
        <dbReference type="SAM" id="MobiDB-lite"/>
    </source>
</evidence>
<evidence type="ECO:0000256" key="9">
    <source>
        <dbReference type="ARBA" id="ARBA00023069"/>
    </source>
</evidence>
<evidence type="ECO:0000256" key="16">
    <source>
        <dbReference type="RuleBase" id="RU000688"/>
    </source>
</evidence>
<dbReference type="Gene3D" id="1.20.1070.10">
    <property type="entry name" value="Rhodopsin 7-helix transmembrane proteins"/>
    <property type="match status" value="1"/>
</dbReference>
<feature type="transmembrane region" description="Helical" evidence="19">
    <location>
        <begin position="379"/>
        <end position="400"/>
    </location>
</feature>
<feature type="compositionally biased region" description="Pro residues" evidence="18">
    <location>
        <begin position="833"/>
        <end position="869"/>
    </location>
</feature>
<feature type="domain" description="G-protein coupled receptors family 1 profile" evidence="20">
    <location>
        <begin position="282"/>
        <end position="583"/>
    </location>
</feature>
<comment type="subcellular location">
    <subcellularLocation>
        <location evidence="2">Cell membrane</location>
        <topology evidence="2">Multi-pass membrane protein</topology>
    </subcellularLocation>
    <subcellularLocation>
        <location evidence="1">Cell projection</location>
        <location evidence="1">Cilium membrane</location>
    </subcellularLocation>
</comment>
<keyword evidence="7 19" id="KW-1133">Transmembrane helix</keyword>
<feature type="region of interest" description="Disordered" evidence="18">
    <location>
        <begin position="771"/>
        <end position="906"/>
    </location>
</feature>
<keyword evidence="14 16" id="KW-0807">Transducer</keyword>
<evidence type="ECO:0000256" key="8">
    <source>
        <dbReference type="ARBA" id="ARBA00023040"/>
    </source>
</evidence>
<keyword evidence="8 16" id="KW-0297">G-protein coupled receptor</keyword>
<organism evidence="21 22">
    <name type="scientific">Penaeus vannamei</name>
    <name type="common">Whiteleg shrimp</name>
    <name type="synonym">Litopenaeus vannamei</name>
    <dbReference type="NCBI Taxonomy" id="6689"/>
    <lineage>
        <taxon>Eukaryota</taxon>
        <taxon>Metazoa</taxon>
        <taxon>Ecdysozoa</taxon>
        <taxon>Arthropoda</taxon>
        <taxon>Crustacea</taxon>
        <taxon>Multicrustacea</taxon>
        <taxon>Malacostraca</taxon>
        <taxon>Eumalacostraca</taxon>
        <taxon>Eucarida</taxon>
        <taxon>Decapoda</taxon>
        <taxon>Dendrobranchiata</taxon>
        <taxon>Penaeoidea</taxon>
        <taxon>Penaeidae</taxon>
        <taxon>Penaeus</taxon>
    </lineage>
</organism>
<dbReference type="PANTHER" id="PTHR22752:SF10">
    <property type="entry name" value="G-PROTEIN COUPLED RECEPTOR 161"/>
    <property type="match status" value="1"/>
</dbReference>
<feature type="compositionally biased region" description="Polar residues" evidence="18">
    <location>
        <begin position="194"/>
        <end position="203"/>
    </location>
</feature>
<dbReference type="STRING" id="6689.A0A423T9N0"/>
<evidence type="ECO:0000259" key="20">
    <source>
        <dbReference type="PROSITE" id="PS50262"/>
    </source>
</evidence>
<feature type="compositionally biased region" description="Basic and acidic residues" evidence="18">
    <location>
        <begin position="204"/>
        <end position="220"/>
    </location>
</feature>
<dbReference type="GO" id="GO:0004930">
    <property type="term" value="F:G protein-coupled receptor activity"/>
    <property type="evidence" value="ECO:0007669"/>
    <property type="project" value="UniProtKB-KW"/>
</dbReference>
<evidence type="ECO:0000256" key="13">
    <source>
        <dbReference type="ARBA" id="ARBA00023180"/>
    </source>
</evidence>
<evidence type="ECO:0000256" key="1">
    <source>
        <dbReference type="ARBA" id="ARBA00004309"/>
    </source>
</evidence>
<name>A0A423T9N0_PENVA</name>